<dbReference type="InterPro" id="IPR036034">
    <property type="entry name" value="PDZ_sf"/>
</dbReference>
<dbReference type="OrthoDB" id="5379939at2"/>
<dbReference type="Proteomes" id="UP000002945">
    <property type="component" value="Unassembled WGS sequence"/>
</dbReference>
<gene>
    <name evidence="3" type="ORF">KAOT1_03707</name>
</gene>
<dbReference type="SMART" id="SM00245">
    <property type="entry name" value="TSPc"/>
    <property type="match status" value="1"/>
</dbReference>
<dbReference type="AlphaFoldDB" id="A9DVY6"/>
<dbReference type="GO" id="GO:0030288">
    <property type="term" value="C:outer membrane-bounded periplasmic space"/>
    <property type="evidence" value="ECO:0007669"/>
    <property type="project" value="TreeGrafter"/>
</dbReference>
<sequence>MKTKFLVFLLLFLCGNEFATAQKTANTLNLNLDFEQNEKKEKLPDNWFAWGTLPVTKSDLAHSGDIAGKVTSKDGKGNFGCVAYKIPANYEGSYIRLTGYMKIENVRGFAGLMLRIDGNGNTLVFDNMQNKKIEGTLGWKKYTITLPYPDDAENIYIAGILSGKGTAWFDDFVLKIDGKDIQKIKKKEKKVYKASLDTAFDEGSKVTFSELTKTKIADLEVLGKVWGFLKYHHPAIGKGEYNWDYELFRILPTFLNAEVKGERDKILLSWIARLGAVEKCSDCAKTDEKAILKPDMAWMDELNIGSSLKAKLRYIYNNRYQGDHYYIKSVRQVNNPNFINEKPYAKMNYPDAGFRLLTLYRYWNMIHYYFPYKYLTDKDWSTVLKEYIPTFINASTELEYEIAALRLIGDIQDTHAGLWGGNDKFQAILGSNTAPFKVAFVENKLVVTKYYNPEYKEVSKVKIGDVITHINGKTVEEIKKERHDYHPASNEPTKDRNMAKSMLRSPNKEIAITYVSDGKTQQHTLPLYGFRDLNIYAKSNKASYKLLDNNIGYVTLETISVDDISKIKKQFKKTKGIIIDIRNYPAESILYYLGSYFVSEPTEFVKFSRMNEKNPGEFVMTEAYEISKSRSMYKGKLVVLVNEASQSHAEFTAMAFRAGENTTIVGSTTAGADGNVSTIMLPGGLRTSISGIGVYYPDGGETQRIGIVPDVEVKPTIKGIKEGKDEVLEKAIEIILKE</sequence>
<protein>
    <submittedName>
        <fullName evidence="3">Peptidase S41</fullName>
    </submittedName>
</protein>
<evidence type="ECO:0000313" key="4">
    <source>
        <dbReference type="Proteomes" id="UP000002945"/>
    </source>
</evidence>
<reference evidence="3 4" key="1">
    <citation type="journal article" date="2011" name="J. Bacteriol.">
        <title>Genome sequence of the algicidal bacterium Kordia algicida OT-1.</title>
        <authorList>
            <person name="Lee H.S."/>
            <person name="Kang S.G."/>
            <person name="Kwon K.K."/>
            <person name="Lee J.H."/>
            <person name="Kim S.J."/>
        </authorList>
    </citation>
    <scope>NUCLEOTIDE SEQUENCE [LARGE SCALE GENOMIC DNA]</scope>
    <source>
        <strain evidence="3 4">OT-1</strain>
    </source>
</reference>
<dbReference type="STRING" id="391587.KAOT1_03707"/>
<dbReference type="Pfam" id="PF03572">
    <property type="entry name" value="Peptidase_S41"/>
    <property type="match status" value="1"/>
</dbReference>
<dbReference type="InterPro" id="IPR005151">
    <property type="entry name" value="Tail-specific_protease"/>
</dbReference>
<accession>A9DVY6</accession>
<feature type="chain" id="PRO_5002737850" evidence="1">
    <location>
        <begin position="22"/>
        <end position="738"/>
    </location>
</feature>
<organism evidence="3 4">
    <name type="scientific">Kordia algicida OT-1</name>
    <dbReference type="NCBI Taxonomy" id="391587"/>
    <lineage>
        <taxon>Bacteria</taxon>
        <taxon>Pseudomonadati</taxon>
        <taxon>Bacteroidota</taxon>
        <taxon>Flavobacteriia</taxon>
        <taxon>Flavobacteriales</taxon>
        <taxon>Flavobacteriaceae</taxon>
        <taxon>Kordia</taxon>
    </lineage>
</organism>
<dbReference type="CDD" id="cd07562">
    <property type="entry name" value="Peptidase_S41_TRI"/>
    <property type="match status" value="1"/>
</dbReference>
<dbReference type="Gene3D" id="2.60.120.260">
    <property type="entry name" value="Galactose-binding domain-like"/>
    <property type="match status" value="1"/>
</dbReference>
<dbReference type="EMBL" id="ABIB01000004">
    <property type="protein sequence ID" value="EDP96484.1"/>
    <property type="molecule type" value="Genomic_DNA"/>
</dbReference>
<dbReference type="GO" id="GO:0007165">
    <property type="term" value="P:signal transduction"/>
    <property type="evidence" value="ECO:0007669"/>
    <property type="project" value="TreeGrafter"/>
</dbReference>
<dbReference type="Gene3D" id="3.30.750.44">
    <property type="match status" value="1"/>
</dbReference>
<dbReference type="InterPro" id="IPR029045">
    <property type="entry name" value="ClpP/crotonase-like_dom_sf"/>
</dbReference>
<dbReference type="PANTHER" id="PTHR32060:SF30">
    <property type="entry name" value="CARBOXY-TERMINAL PROCESSING PROTEASE CTPA"/>
    <property type="match status" value="1"/>
</dbReference>
<evidence type="ECO:0000256" key="1">
    <source>
        <dbReference type="SAM" id="SignalP"/>
    </source>
</evidence>
<feature type="domain" description="Tail specific protease" evidence="2">
    <location>
        <begin position="520"/>
        <end position="714"/>
    </location>
</feature>
<dbReference type="Gene3D" id="2.30.42.10">
    <property type="match status" value="1"/>
</dbReference>
<dbReference type="GO" id="GO:0008236">
    <property type="term" value="F:serine-type peptidase activity"/>
    <property type="evidence" value="ECO:0007669"/>
    <property type="project" value="InterPro"/>
</dbReference>
<name>A9DVY6_9FLAO</name>
<dbReference type="eggNOG" id="COG0793">
    <property type="taxonomic scope" value="Bacteria"/>
</dbReference>
<feature type="signal peptide" evidence="1">
    <location>
        <begin position="1"/>
        <end position="21"/>
    </location>
</feature>
<dbReference type="HOGENOM" id="CLU_022422_0_0_10"/>
<evidence type="ECO:0000313" key="3">
    <source>
        <dbReference type="EMBL" id="EDP96484.1"/>
    </source>
</evidence>
<dbReference type="GO" id="GO:0004175">
    <property type="term" value="F:endopeptidase activity"/>
    <property type="evidence" value="ECO:0007669"/>
    <property type="project" value="TreeGrafter"/>
</dbReference>
<keyword evidence="4" id="KW-1185">Reference proteome</keyword>
<evidence type="ECO:0000259" key="2">
    <source>
        <dbReference type="SMART" id="SM00245"/>
    </source>
</evidence>
<dbReference type="RefSeq" id="WP_007093314.1">
    <property type="nucleotide sequence ID" value="NZ_CP142125.1"/>
</dbReference>
<comment type="caution">
    <text evidence="3">The sequence shown here is derived from an EMBL/GenBank/DDBJ whole genome shotgun (WGS) entry which is preliminary data.</text>
</comment>
<dbReference type="Gene3D" id="3.90.226.10">
    <property type="entry name" value="2-enoyl-CoA Hydratase, Chain A, domain 1"/>
    <property type="match status" value="1"/>
</dbReference>
<dbReference type="PANTHER" id="PTHR32060">
    <property type="entry name" value="TAIL-SPECIFIC PROTEASE"/>
    <property type="match status" value="1"/>
</dbReference>
<keyword evidence="1" id="KW-0732">Signal</keyword>
<proteinExistence type="predicted"/>
<dbReference type="SUPFAM" id="SSF52096">
    <property type="entry name" value="ClpP/crotonase"/>
    <property type="match status" value="1"/>
</dbReference>
<dbReference type="GO" id="GO:0006508">
    <property type="term" value="P:proteolysis"/>
    <property type="evidence" value="ECO:0007669"/>
    <property type="project" value="InterPro"/>
</dbReference>